<dbReference type="EC" id="4.2.1.51" evidence="2"/>
<reference evidence="10" key="1">
    <citation type="journal article" date="2015" name="Genome Announc.">
        <title>Draft Genome Sequence of Tolypothrix boutellei Strain VB521301.</title>
        <authorList>
            <person name="Chandrababunaidu M.M."/>
            <person name="Singh D."/>
            <person name="Sen D."/>
            <person name="Bhan S."/>
            <person name="Das S."/>
            <person name="Gupta A."/>
            <person name="Adhikary S.P."/>
            <person name="Tripathy S."/>
        </authorList>
    </citation>
    <scope>NUCLEOTIDE SEQUENCE</scope>
    <source>
        <strain evidence="10">VB521301</strain>
    </source>
</reference>
<dbReference type="Proteomes" id="UP000029738">
    <property type="component" value="Unassembled WGS sequence"/>
</dbReference>
<dbReference type="GO" id="GO:0009094">
    <property type="term" value="P:L-phenylalanine biosynthetic process"/>
    <property type="evidence" value="ECO:0007669"/>
    <property type="project" value="UniProtKB-KW"/>
</dbReference>
<dbReference type="PANTHER" id="PTHR21022:SF19">
    <property type="entry name" value="PREPHENATE DEHYDRATASE-RELATED"/>
    <property type="match status" value="1"/>
</dbReference>
<comment type="caution">
    <text evidence="10">The sequence shown here is derived from an EMBL/GenBank/DDBJ whole genome shotgun (WGS) entry which is preliminary data.</text>
</comment>
<evidence type="ECO:0000313" key="11">
    <source>
        <dbReference type="Proteomes" id="UP000029738"/>
    </source>
</evidence>
<accession>A0A8S9SZP8</accession>
<name>A0A8S9SZP8_9CYAN</name>
<evidence type="ECO:0000259" key="9">
    <source>
        <dbReference type="PROSITE" id="PS51171"/>
    </source>
</evidence>
<organism evidence="10 11">
    <name type="scientific">Tolypothrix bouteillei VB521301</name>
    <dbReference type="NCBI Taxonomy" id="1479485"/>
    <lineage>
        <taxon>Bacteria</taxon>
        <taxon>Bacillati</taxon>
        <taxon>Cyanobacteriota</taxon>
        <taxon>Cyanophyceae</taxon>
        <taxon>Nostocales</taxon>
        <taxon>Tolypothrichaceae</taxon>
        <taxon>Tolypothrix</taxon>
    </lineage>
</organism>
<keyword evidence="11" id="KW-1185">Reference proteome</keyword>
<dbReference type="EMBL" id="JHEG04000001">
    <property type="protein sequence ID" value="KAF3884693.1"/>
    <property type="molecule type" value="Genomic_DNA"/>
</dbReference>
<evidence type="ECO:0000256" key="1">
    <source>
        <dbReference type="ARBA" id="ARBA00004741"/>
    </source>
</evidence>
<dbReference type="SUPFAM" id="SSF53850">
    <property type="entry name" value="Periplasmic binding protein-like II"/>
    <property type="match status" value="1"/>
</dbReference>
<dbReference type="OrthoDB" id="9802281at2"/>
<evidence type="ECO:0000256" key="7">
    <source>
        <dbReference type="ARBA" id="ARBA00047848"/>
    </source>
</evidence>
<dbReference type="PIRSF" id="PIRSF001500">
    <property type="entry name" value="Chor_mut_pdt_Ppr"/>
    <property type="match status" value="1"/>
</dbReference>
<evidence type="ECO:0000256" key="5">
    <source>
        <dbReference type="ARBA" id="ARBA00023222"/>
    </source>
</evidence>
<comment type="catalytic activity">
    <reaction evidence="7">
        <text>prephenate + H(+) = 3-phenylpyruvate + CO2 + H2O</text>
        <dbReference type="Rhea" id="RHEA:21648"/>
        <dbReference type="ChEBI" id="CHEBI:15377"/>
        <dbReference type="ChEBI" id="CHEBI:15378"/>
        <dbReference type="ChEBI" id="CHEBI:16526"/>
        <dbReference type="ChEBI" id="CHEBI:18005"/>
        <dbReference type="ChEBI" id="CHEBI:29934"/>
        <dbReference type="EC" id="4.2.1.51"/>
    </reaction>
</comment>
<keyword evidence="6" id="KW-0456">Lyase</keyword>
<dbReference type="PANTHER" id="PTHR21022">
    <property type="entry name" value="PREPHENATE DEHYDRATASE P PROTEIN"/>
    <property type="match status" value="1"/>
</dbReference>
<dbReference type="AlphaFoldDB" id="A0A8S9SZP8"/>
<keyword evidence="5" id="KW-0584">Phenylalanine biosynthesis</keyword>
<dbReference type="GO" id="GO:0005737">
    <property type="term" value="C:cytoplasm"/>
    <property type="evidence" value="ECO:0007669"/>
    <property type="project" value="TreeGrafter"/>
</dbReference>
<evidence type="ECO:0000313" key="10">
    <source>
        <dbReference type="EMBL" id="KAF3884693.1"/>
    </source>
</evidence>
<reference evidence="10" key="2">
    <citation type="submission" date="2019-11" db="EMBL/GenBank/DDBJ databases">
        <title>Improved Assembly of Tolypothrix boutellei genome.</title>
        <authorList>
            <person name="Sarangi A.N."/>
            <person name="Mukherjee M."/>
            <person name="Ghosh S."/>
            <person name="Singh D."/>
            <person name="Das A."/>
            <person name="Kant S."/>
            <person name="Prusty A."/>
            <person name="Tripathy S."/>
        </authorList>
    </citation>
    <scope>NUCLEOTIDE SEQUENCE</scope>
    <source>
        <strain evidence="10">VB521301</strain>
    </source>
</reference>
<dbReference type="InterPro" id="IPR008242">
    <property type="entry name" value="Chor_mutase/pphenate_deHydtase"/>
</dbReference>
<keyword evidence="3" id="KW-0028">Amino-acid biosynthesis</keyword>
<feature type="site" description="Essential for prephenate dehydratase activity" evidence="8">
    <location>
        <position position="211"/>
    </location>
</feature>
<feature type="domain" description="Prephenate dehydratase" evidence="9">
    <location>
        <begin position="36"/>
        <end position="219"/>
    </location>
</feature>
<comment type="pathway">
    <text evidence="1">Amino-acid biosynthesis; L-phenylalanine biosynthesis; phenylpyruvate from prephenate: step 1/1.</text>
</comment>
<dbReference type="InterPro" id="IPR001086">
    <property type="entry name" value="Preph_deHydtase"/>
</dbReference>
<dbReference type="PROSITE" id="PS51171">
    <property type="entry name" value="PREPHENATE_DEHYDR_3"/>
    <property type="match status" value="1"/>
</dbReference>
<dbReference type="GO" id="GO:0004664">
    <property type="term" value="F:prephenate dehydratase activity"/>
    <property type="evidence" value="ECO:0007669"/>
    <property type="project" value="UniProtKB-EC"/>
</dbReference>
<gene>
    <name evidence="10" type="ORF">DA73_0400003805</name>
</gene>
<proteinExistence type="predicted"/>
<dbReference type="Pfam" id="PF00800">
    <property type="entry name" value="PDT"/>
    <property type="match status" value="1"/>
</dbReference>
<protein>
    <recommendedName>
        <fullName evidence="2">prephenate dehydratase</fullName>
        <ecNumber evidence="2">4.2.1.51</ecNumber>
    </recommendedName>
</protein>
<evidence type="ECO:0000256" key="4">
    <source>
        <dbReference type="ARBA" id="ARBA00023141"/>
    </source>
</evidence>
<sequence length="314" mass="33660">MFSLQPFRSLLSLAGVTTVAFGLSAVIQLKLALAEKFGYLGPQGTYSEQATRVYQSTMPGFEQAVPYNTIAAIAAAIKSGEVPRGLIPIENSDSGFVTETYRLIFQELDPGWRVIDEVTIPIASSLLVKPGTQAGDVKKIISHPNALRGLATYLQQNFPNIPLVEANSTAAAAKEVSNGDGTTAAIAASAAAKVYGLETLANNIQDNDYETNFWVIVKTNQTTFTAHPNHVIISLLVPSGSRMFSYTVAELQDVGFHVVNVNSTPLDGKIHSYRYLIGLKSDSNVSNALKKVNAVLKAAQRSGGQALLIGAYRR</sequence>
<evidence type="ECO:0000256" key="8">
    <source>
        <dbReference type="PIRSR" id="PIRSR001500-2"/>
    </source>
</evidence>
<evidence type="ECO:0000256" key="6">
    <source>
        <dbReference type="ARBA" id="ARBA00023239"/>
    </source>
</evidence>
<evidence type="ECO:0000256" key="2">
    <source>
        <dbReference type="ARBA" id="ARBA00013147"/>
    </source>
</evidence>
<evidence type="ECO:0000256" key="3">
    <source>
        <dbReference type="ARBA" id="ARBA00022605"/>
    </source>
</evidence>
<dbReference type="Gene3D" id="3.40.190.10">
    <property type="entry name" value="Periplasmic binding protein-like II"/>
    <property type="match status" value="2"/>
</dbReference>
<dbReference type="RefSeq" id="WP_050045587.1">
    <property type="nucleotide sequence ID" value="NZ_JHEG04000001.1"/>
</dbReference>
<keyword evidence="4" id="KW-0057">Aromatic amino acid biosynthesis</keyword>